<dbReference type="Gene3D" id="3.40.50.300">
    <property type="entry name" value="P-loop containing nucleotide triphosphate hydrolases"/>
    <property type="match status" value="2"/>
</dbReference>
<dbReference type="EMBL" id="UARW01000010">
    <property type="protein sequence ID" value="SQD06991.1"/>
    <property type="molecule type" value="Genomic_DNA"/>
</dbReference>
<gene>
    <name evidence="1" type="primary">yjjK_3</name>
    <name evidence="1" type="ORF">NCTC8009_07605</name>
</gene>
<evidence type="ECO:0000313" key="1">
    <source>
        <dbReference type="EMBL" id="SQD06991.1"/>
    </source>
</evidence>
<dbReference type="PANTHER" id="PTHR43858:SF1">
    <property type="entry name" value="ABC TRANSPORTER-RELATED PROTEIN"/>
    <property type="match status" value="1"/>
</dbReference>
<dbReference type="GO" id="GO:0045900">
    <property type="term" value="P:negative regulation of translational elongation"/>
    <property type="evidence" value="ECO:0007669"/>
    <property type="project" value="InterPro"/>
</dbReference>
<proteinExistence type="predicted"/>
<organism evidence="1 2">
    <name type="scientific">Escherichia coli</name>
    <dbReference type="NCBI Taxonomy" id="562"/>
    <lineage>
        <taxon>Bacteria</taxon>
        <taxon>Pseudomonadati</taxon>
        <taxon>Pseudomonadota</taxon>
        <taxon>Gammaproteobacteria</taxon>
        <taxon>Enterobacterales</taxon>
        <taxon>Enterobacteriaceae</taxon>
        <taxon>Escherichia</taxon>
    </lineage>
</organism>
<keyword evidence="1" id="KW-0547">Nucleotide-binding</keyword>
<keyword evidence="1" id="KW-0067">ATP-binding</keyword>
<dbReference type="GO" id="GO:0005524">
    <property type="term" value="F:ATP binding"/>
    <property type="evidence" value="ECO:0007669"/>
    <property type="project" value="UniProtKB-KW"/>
</dbReference>
<dbReference type="Proteomes" id="UP000250991">
    <property type="component" value="Unassembled WGS sequence"/>
</dbReference>
<dbReference type="PANTHER" id="PTHR43858">
    <property type="entry name" value="ENERGY-DEPENDENT TRANSLATIONAL THROTTLE PROTEIN ETTA"/>
    <property type="match status" value="1"/>
</dbReference>
<reference evidence="1 2" key="1">
    <citation type="submission" date="2018-06" db="EMBL/GenBank/DDBJ databases">
        <authorList>
            <consortium name="Pathogen Informatics"/>
            <person name="Doyle S."/>
        </authorList>
    </citation>
    <scope>NUCLEOTIDE SEQUENCE [LARGE SCALE GENOMIC DNA]</scope>
    <source>
        <strain evidence="1 2">NCTC8009</strain>
    </source>
</reference>
<protein>
    <submittedName>
        <fullName evidence="1">Putative ABC transporter ATP-binding protein YjjK</fullName>
    </submittedName>
</protein>
<accession>A0A2X3KHX9</accession>
<sequence>MISGQEQPDSGTITLGETVKLASVDQFRDSMDNSKTVWEEVSGGLDIMKIGNTEMPSRAYVGRFNFKGVDQGKRVGELSGVSAVVCIWRSCCRLAATCCCSTNQQRPGYRNPARAGKRPAGVPGCAMVISHDRWFLDRIATHILDYQDEGKVEFFEGNFTEYEEYKKRTLGADALEPKRIKYKRIAK</sequence>
<evidence type="ECO:0000313" key="2">
    <source>
        <dbReference type="Proteomes" id="UP000250991"/>
    </source>
</evidence>
<dbReference type="InterPro" id="IPR022374">
    <property type="entry name" value="EttA"/>
</dbReference>
<dbReference type="InterPro" id="IPR027417">
    <property type="entry name" value="P-loop_NTPase"/>
</dbReference>
<dbReference type="AlphaFoldDB" id="A0A2X3KHX9"/>
<name>A0A2X3KHX9_ECOLX</name>